<protein>
    <submittedName>
        <fullName evidence="2">Dihydrofolate reductase family protein</fullName>
    </submittedName>
</protein>
<sequence length="193" mass="20731">MSKLVVSVLTSLDGYFQGPNGDLGVMPFQDAFNTHNLELLSTAGTLAYGSTWFTENWDFWSKVAADSSANTRERDIAHFVTALPKLVISDSMAADPDAPWAPTTRVVHRAAAPAELARLKERSDGDVVMFGSATTWNPLLELGLVDELIVLVGPALLGAGNKLFTGSRAGLHLTEASILPGSELVKLRYLTTD</sequence>
<dbReference type="PANTHER" id="PTHR38011">
    <property type="entry name" value="DIHYDROFOLATE REDUCTASE FAMILY PROTEIN (AFU_ORTHOLOGUE AFUA_8G06820)"/>
    <property type="match status" value="1"/>
</dbReference>
<reference evidence="2" key="1">
    <citation type="submission" date="2023-06" db="EMBL/GenBank/DDBJ databases">
        <title>MT1 and MT2 Draft Genomes of Novel Species.</title>
        <authorList>
            <person name="Venkateswaran K."/>
        </authorList>
    </citation>
    <scope>NUCLEOTIDE SEQUENCE</scope>
    <source>
        <strain evidence="2">IIF3SC-B10</strain>
    </source>
</reference>
<evidence type="ECO:0000259" key="1">
    <source>
        <dbReference type="Pfam" id="PF01872"/>
    </source>
</evidence>
<comment type="caution">
    <text evidence="2">The sequence shown here is derived from an EMBL/GenBank/DDBJ whole genome shotgun (WGS) entry which is preliminary data.</text>
</comment>
<evidence type="ECO:0000313" key="2">
    <source>
        <dbReference type="EMBL" id="MDN4611552.1"/>
    </source>
</evidence>
<name>A0ABT8K4S6_9MICC</name>
<dbReference type="InterPro" id="IPR024072">
    <property type="entry name" value="DHFR-like_dom_sf"/>
</dbReference>
<proteinExistence type="predicted"/>
<dbReference type="Pfam" id="PF01872">
    <property type="entry name" value="RibD_C"/>
    <property type="match status" value="1"/>
</dbReference>
<dbReference type="EMBL" id="JAROCG010000001">
    <property type="protein sequence ID" value="MDN4611552.1"/>
    <property type="molecule type" value="Genomic_DNA"/>
</dbReference>
<dbReference type="InterPro" id="IPR050765">
    <property type="entry name" value="Riboflavin_Biosynth_HTPR"/>
</dbReference>
<keyword evidence="3" id="KW-1185">Reference proteome</keyword>
<organism evidence="2 3">
    <name type="scientific">Arthrobacter burdickii</name>
    <dbReference type="NCBI Taxonomy" id="3035920"/>
    <lineage>
        <taxon>Bacteria</taxon>
        <taxon>Bacillati</taxon>
        <taxon>Actinomycetota</taxon>
        <taxon>Actinomycetes</taxon>
        <taxon>Micrococcales</taxon>
        <taxon>Micrococcaceae</taxon>
        <taxon>Arthrobacter</taxon>
    </lineage>
</organism>
<dbReference type="Gene3D" id="3.40.430.10">
    <property type="entry name" value="Dihydrofolate Reductase, subunit A"/>
    <property type="match status" value="1"/>
</dbReference>
<dbReference type="SUPFAM" id="SSF53597">
    <property type="entry name" value="Dihydrofolate reductase-like"/>
    <property type="match status" value="1"/>
</dbReference>
<dbReference type="PANTHER" id="PTHR38011:SF11">
    <property type="entry name" value="2,5-DIAMINO-6-RIBOSYLAMINO-4(3H)-PYRIMIDINONE 5'-PHOSPHATE REDUCTASE"/>
    <property type="match status" value="1"/>
</dbReference>
<feature type="domain" description="Bacterial bifunctional deaminase-reductase C-terminal" evidence="1">
    <location>
        <begin position="3"/>
        <end position="180"/>
    </location>
</feature>
<evidence type="ECO:0000313" key="3">
    <source>
        <dbReference type="Proteomes" id="UP001174209"/>
    </source>
</evidence>
<dbReference type="Proteomes" id="UP001174209">
    <property type="component" value="Unassembled WGS sequence"/>
</dbReference>
<gene>
    <name evidence="2" type="ORF">P5G52_11830</name>
</gene>
<dbReference type="RefSeq" id="WP_301227599.1">
    <property type="nucleotide sequence ID" value="NZ_JAROCG010000001.1"/>
</dbReference>
<dbReference type="InterPro" id="IPR002734">
    <property type="entry name" value="RibDG_C"/>
</dbReference>
<accession>A0ABT8K4S6</accession>